<dbReference type="Gene3D" id="1.10.3230.30">
    <property type="entry name" value="Phage gp6-like head-tail connector protein"/>
    <property type="match status" value="1"/>
</dbReference>
<dbReference type="Proteomes" id="UP000037267">
    <property type="component" value="Unassembled WGS sequence"/>
</dbReference>
<gene>
    <name evidence="1" type="ORF">CLPU_34c00080</name>
</gene>
<reference evidence="2" key="1">
    <citation type="submission" date="2015-07" db="EMBL/GenBank/DDBJ databases">
        <title>Draft genome sequence of the purine-degrading Gottschalkia purinilyticum DSM 1384 (formerly Clostridium purinilyticum).</title>
        <authorList>
            <person name="Poehlein A."/>
            <person name="Schiel-Bengelsdorf B."/>
            <person name="Bengelsdorf F.R."/>
            <person name="Daniel R."/>
            <person name="Duerre P."/>
        </authorList>
    </citation>
    <scope>NUCLEOTIDE SEQUENCE [LARGE SCALE GENOMIC DNA]</scope>
    <source>
        <strain evidence="2">DSM 1384</strain>
    </source>
</reference>
<evidence type="ECO:0000313" key="1">
    <source>
        <dbReference type="EMBL" id="KNF07010.1"/>
    </source>
</evidence>
<dbReference type="EMBL" id="LGSS01000034">
    <property type="protein sequence ID" value="KNF07010.1"/>
    <property type="molecule type" value="Genomic_DNA"/>
</dbReference>
<dbReference type="PATRIC" id="fig|1503.3.peg.1823"/>
<evidence type="ECO:0000313" key="2">
    <source>
        <dbReference type="Proteomes" id="UP000037267"/>
    </source>
</evidence>
<organism evidence="1 2">
    <name type="scientific">Gottschalkia purinilytica</name>
    <name type="common">Clostridium purinilyticum</name>
    <dbReference type="NCBI Taxonomy" id="1503"/>
    <lineage>
        <taxon>Bacteria</taxon>
        <taxon>Bacillati</taxon>
        <taxon>Bacillota</taxon>
        <taxon>Tissierellia</taxon>
        <taxon>Tissierellales</taxon>
        <taxon>Gottschalkiaceae</taxon>
        <taxon>Gottschalkia</taxon>
    </lineage>
</organism>
<dbReference type="Pfam" id="PF05135">
    <property type="entry name" value="Phage_connect_1"/>
    <property type="match status" value="1"/>
</dbReference>
<dbReference type="InterPro" id="IPR021146">
    <property type="entry name" value="Phage_gp6-like_head-tail"/>
</dbReference>
<sequence>MELEELKLFLRLDHGEEDDLLKSFQLSAEMYLNNAGINKNYENELYKLAIKILVSHWYENRTTETTGPNFHRVAFSLENIILQLQLSQGSGNNEL</sequence>
<dbReference type="NCBIfam" id="TIGR01560">
    <property type="entry name" value="put_DNA_pack"/>
    <property type="match status" value="1"/>
</dbReference>
<accession>A0A0L0W6X3</accession>
<name>A0A0L0W6X3_GOTPU</name>
<dbReference type="STRING" id="1503.CLPU_34c00080"/>
<protein>
    <submittedName>
        <fullName evidence="1">Putative phage protein</fullName>
    </submittedName>
</protein>
<dbReference type="OrthoDB" id="5654at2"/>
<dbReference type="AlphaFoldDB" id="A0A0L0W6X3"/>
<keyword evidence="2" id="KW-1185">Reference proteome</keyword>
<comment type="caution">
    <text evidence="1">The sequence shown here is derived from an EMBL/GenBank/DDBJ whole genome shotgun (WGS) entry which is preliminary data.</text>
</comment>
<dbReference type="CDD" id="cd08054">
    <property type="entry name" value="gp6"/>
    <property type="match status" value="1"/>
</dbReference>
<dbReference type="InterPro" id="IPR006450">
    <property type="entry name" value="Phage_HK97_gp6-like"/>
</dbReference>
<proteinExistence type="predicted"/>